<dbReference type="PANTHER" id="PTHR22767">
    <property type="entry name" value="N-TERMINAL ACETYLTRANSFERASE-RELATED"/>
    <property type="match status" value="1"/>
</dbReference>
<dbReference type="EMBL" id="JASPKY010000038">
    <property type="protein sequence ID" value="KAK9746722.1"/>
    <property type="molecule type" value="Genomic_DNA"/>
</dbReference>
<comment type="similarity">
    <text evidence="1">Belongs to the MDM20/NAA25 family.</text>
</comment>
<dbReference type="GO" id="GO:0031416">
    <property type="term" value="C:NatB complex"/>
    <property type="evidence" value="ECO:0007669"/>
    <property type="project" value="TreeGrafter"/>
</dbReference>
<keyword evidence="5" id="KW-1185">Reference proteome</keyword>
<dbReference type="Gene3D" id="1.25.40.1040">
    <property type="match status" value="1"/>
</dbReference>
<dbReference type="Pfam" id="PF09797">
    <property type="entry name" value="NatB_MDM20"/>
    <property type="match status" value="2"/>
</dbReference>
<reference evidence="4 5" key="1">
    <citation type="journal article" date="2024" name="BMC Genomics">
        <title>De novo assembly and annotation of Popillia japonica's genome with initial clues to its potential as an invasive pest.</title>
        <authorList>
            <person name="Cucini C."/>
            <person name="Boschi S."/>
            <person name="Funari R."/>
            <person name="Cardaioli E."/>
            <person name="Iannotti N."/>
            <person name="Marturano G."/>
            <person name="Paoli F."/>
            <person name="Bruttini M."/>
            <person name="Carapelli A."/>
            <person name="Frati F."/>
            <person name="Nardi F."/>
        </authorList>
    </citation>
    <scope>NUCLEOTIDE SEQUENCE [LARGE SCALE GENOMIC DNA]</scope>
    <source>
        <strain evidence="4">DMR45628</strain>
    </source>
</reference>
<evidence type="ECO:0000313" key="4">
    <source>
        <dbReference type="EMBL" id="KAK9746722.1"/>
    </source>
</evidence>
<proteinExistence type="inferred from homology"/>
<evidence type="ECO:0000313" key="5">
    <source>
        <dbReference type="Proteomes" id="UP001458880"/>
    </source>
</evidence>
<dbReference type="SUPFAM" id="SSF48452">
    <property type="entry name" value="TPR-like"/>
    <property type="match status" value="1"/>
</dbReference>
<gene>
    <name evidence="4" type="ORF">QE152_g5984</name>
</gene>
<sequence length="1029" mass="117338">MASSKAATPHVPDNSVVERRLRPIYEWLDNGNNKKALQECEKVLKKTSNLQCAKALKALALLRLGKETECCSILDSLTLEKPSDDATLQAMTLCYRELQQLEKICRLYEQAVKIDHTNEELHTHLFMANPYYCWAVMSIILQATRGPDSTNPQKRNLLLSLAERMINKFITDNKMEAEQEAQLYIMVLELQQKYEELLSVLEGPIGERLNNCSISYSKLPYMVKLKQWNKVNLYCKSILVYSVDKWNIWKEYINSVFELMQSPPLVNNHGEPAENGQNDLETVDDTPEKSHEFICRLVENVTTDNGYLLRGPYLARFELCSKLMEKGIDTDLLGDTIELFIEYFRKFGHKPCCVSDLRTYLKLLDGEKKTELGSRLIKDVGISATSIPQSEQQMQRHICALQLSRLCGNHRDLTDEHLNALVTALSLHYQHGYQTYGQNLLPTDQGPSDPYALLAAHVLYDLAQLTQSSEHIILALREVVPYFRWRYRSSDDVALVTALSLHYQHGYQTYGQNLLPTDQGPSDPYALLAAHVLYDLAQLTQSSEHIILALVLLDNLLNNSPSNFHAKLLSVRLYHTLGGGIGAQTMYESLDVKHLQLDSLGYIHCGRLPTTGLLNLATNLYDTTLKFFSSNYKDSSDHLTFSYKFGSFQKLDEFMDFRERLNNSLHYTTIAVDGIMLCLMQCTTSEALYNLDISPKDNKISWETLRDNHDLSVYQSWDPERALSPPEESNHDLSVYQSWDPERALSPPEESEEIKLLFEQDVSFLKLRASIVWAMASIVWAMSAALDIVKSTDGTRNKNVELLKGVLKDWDTLEKDIKAQNYTPIKQSQVTLPLPSRLHGYLETPYFKILGTLYQFFIHIAAEEVETSNGVVNDLKNTLDEMLNTIESRVSTHCKSSDPLWLQRVIMEQVVNITEVLSISCLLCLLCHNLMRPSQGKKTKRKSSDLKNRELLNDVVTELRQVSNRFDEILDDWTYQNVISELSDRLLLLNLSADGQTVLNNIRESRVQAVKSLKGILKSKSKFLSGLIV</sequence>
<keyword evidence="2" id="KW-0802">TPR repeat</keyword>
<dbReference type="InterPro" id="IPR011990">
    <property type="entry name" value="TPR-like_helical_dom_sf"/>
</dbReference>
<protein>
    <recommendedName>
        <fullName evidence="3">N-terminal acetyltransferase B complex subunit MDM20 homolog</fullName>
    </recommendedName>
</protein>
<evidence type="ECO:0000256" key="3">
    <source>
        <dbReference type="ARBA" id="ARBA00029872"/>
    </source>
</evidence>
<name>A0AAW1MKX3_POPJA</name>
<dbReference type="PANTHER" id="PTHR22767:SF3">
    <property type="entry name" value="N-ALPHA-ACETYLTRANSFERASE 25, NATB AUXILIARY SUBUNIT"/>
    <property type="match status" value="1"/>
</dbReference>
<dbReference type="Proteomes" id="UP001458880">
    <property type="component" value="Unassembled WGS sequence"/>
</dbReference>
<comment type="caution">
    <text evidence="4">The sequence shown here is derived from an EMBL/GenBank/DDBJ whole genome shotgun (WGS) entry which is preliminary data.</text>
</comment>
<evidence type="ECO:0000256" key="1">
    <source>
        <dbReference type="ARBA" id="ARBA00006298"/>
    </source>
</evidence>
<dbReference type="AlphaFoldDB" id="A0AAW1MKX3"/>
<accession>A0AAW1MKX3</accession>
<evidence type="ECO:0000256" key="2">
    <source>
        <dbReference type="ARBA" id="ARBA00022803"/>
    </source>
</evidence>
<organism evidence="4 5">
    <name type="scientific">Popillia japonica</name>
    <name type="common">Japanese beetle</name>
    <dbReference type="NCBI Taxonomy" id="7064"/>
    <lineage>
        <taxon>Eukaryota</taxon>
        <taxon>Metazoa</taxon>
        <taxon>Ecdysozoa</taxon>
        <taxon>Arthropoda</taxon>
        <taxon>Hexapoda</taxon>
        <taxon>Insecta</taxon>
        <taxon>Pterygota</taxon>
        <taxon>Neoptera</taxon>
        <taxon>Endopterygota</taxon>
        <taxon>Coleoptera</taxon>
        <taxon>Polyphaga</taxon>
        <taxon>Scarabaeiformia</taxon>
        <taxon>Scarabaeidae</taxon>
        <taxon>Rutelinae</taxon>
        <taxon>Popillia</taxon>
    </lineage>
</organism>
<dbReference type="InterPro" id="IPR019183">
    <property type="entry name" value="NAA25_NatB_aux_su"/>
</dbReference>